<feature type="region of interest" description="Disordered" evidence="6">
    <location>
        <begin position="276"/>
        <end position="295"/>
    </location>
</feature>
<evidence type="ECO:0000256" key="5">
    <source>
        <dbReference type="ARBA" id="ARBA00038359"/>
    </source>
</evidence>
<dbReference type="PANTHER" id="PTHR33048">
    <property type="entry name" value="PTH11-LIKE INTEGRAL MEMBRANE PROTEIN (AFU_ORTHOLOGUE AFUA_5G11245)"/>
    <property type="match status" value="1"/>
</dbReference>
<feature type="transmembrane region" description="Helical" evidence="7">
    <location>
        <begin position="122"/>
        <end position="149"/>
    </location>
</feature>
<dbReference type="InterPro" id="IPR049326">
    <property type="entry name" value="Rhodopsin_dom_fungi"/>
</dbReference>
<dbReference type="AlphaFoldDB" id="A0A066XJD6"/>
<feature type="transmembrane region" description="Helical" evidence="7">
    <location>
        <begin position="26"/>
        <end position="59"/>
    </location>
</feature>
<keyword evidence="4 7" id="KW-0472">Membrane</keyword>
<gene>
    <name evidence="9" type="ORF">CSUB01_10516</name>
</gene>
<protein>
    <recommendedName>
        <fullName evidence="8">Rhodopsin domain-containing protein</fullName>
    </recommendedName>
</protein>
<comment type="caution">
    <text evidence="9">The sequence shown here is derived from an EMBL/GenBank/DDBJ whole genome shotgun (WGS) entry which is preliminary data.</text>
</comment>
<dbReference type="Proteomes" id="UP000027238">
    <property type="component" value="Unassembled WGS sequence"/>
</dbReference>
<evidence type="ECO:0000313" key="9">
    <source>
        <dbReference type="EMBL" id="KDN69303.1"/>
    </source>
</evidence>
<feature type="compositionally biased region" description="Low complexity" evidence="6">
    <location>
        <begin position="279"/>
        <end position="292"/>
    </location>
</feature>
<organism evidence="9 10">
    <name type="scientific">Colletotrichum sublineola</name>
    <name type="common">Sorghum anthracnose fungus</name>
    <dbReference type="NCBI Taxonomy" id="1173701"/>
    <lineage>
        <taxon>Eukaryota</taxon>
        <taxon>Fungi</taxon>
        <taxon>Dikarya</taxon>
        <taxon>Ascomycota</taxon>
        <taxon>Pezizomycotina</taxon>
        <taxon>Sordariomycetes</taxon>
        <taxon>Hypocreomycetidae</taxon>
        <taxon>Glomerellales</taxon>
        <taxon>Glomerellaceae</taxon>
        <taxon>Colletotrichum</taxon>
        <taxon>Colletotrichum graminicola species complex</taxon>
    </lineage>
</organism>
<evidence type="ECO:0000259" key="8">
    <source>
        <dbReference type="Pfam" id="PF20684"/>
    </source>
</evidence>
<evidence type="ECO:0000313" key="10">
    <source>
        <dbReference type="Proteomes" id="UP000027238"/>
    </source>
</evidence>
<keyword evidence="2 7" id="KW-0812">Transmembrane</keyword>
<keyword evidence="10" id="KW-1185">Reference proteome</keyword>
<feature type="transmembrane region" description="Helical" evidence="7">
    <location>
        <begin position="161"/>
        <end position="181"/>
    </location>
</feature>
<name>A0A066XJD6_COLSU</name>
<comment type="subcellular location">
    <subcellularLocation>
        <location evidence="1">Membrane</location>
        <topology evidence="1">Multi-pass membrane protein</topology>
    </subcellularLocation>
</comment>
<dbReference type="PANTHER" id="PTHR33048:SF47">
    <property type="entry name" value="INTEGRAL MEMBRANE PROTEIN-RELATED"/>
    <property type="match status" value="1"/>
</dbReference>
<evidence type="ECO:0000256" key="1">
    <source>
        <dbReference type="ARBA" id="ARBA00004141"/>
    </source>
</evidence>
<proteinExistence type="inferred from homology"/>
<keyword evidence="3 7" id="KW-1133">Transmembrane helix</keyword>
<feature type="domain" description="Rhodopsin" evidence="8">
    <location>
        <begin position="33"/>
        <end position="227"/>
    </location>
</feature>
<evidence type="ECO:0000256" key="3">
    <source>
        <dbReference type="ARBA" id="ARBA00022989"/>
    </source>
</evidence>
<dbReference type="OrthoDB" id="61113at2759"/>
<evidence type="ECO:0000256" key="2">
    <source>
        <dbReference type="ARBA" id="ARBA00022692"/>
    </source>
</evidence>
<dbReference type="GO" id="GO:0016020">
    <property type="term" value="C:membrane"/>
    <property type="evidence" value="ECO:0007669"/>
    <property type="project" value="UniProtKB-SubCell"/>
</dbReference>
<dbReference type="HOGENOM" id="CLU_028200_9_1_1"/>
<accession>A0A066XJD6</accession>
<dbReference type="Pfam" id="PF20684">
    <property type="entry name" value="Fung_rhodopsin"/>
    <property type="match status" value="1"/>
</dbReference>
<feature type="transmembrane region" description="Helical" evidence="7">
    <location>
        <begin position="71"/>
        <end position="102"/>
    </location>
</feature>
<sequence length="321" mass="35520">MTSFYDIVGIADNLHDPTPALNHRPVMLAVVISFLIFYICNGTLPISTCFIKVAILLQYLRTFERGTKSRVVTIVVLILTGMWGTAYTFLAWVPCVPVASYWDWTIPSRHRWGFGSQTAEGLVLIYGFHATSNMLLDFVIFAIPLPLYFNREANKKSRKSVLGLFLLGTVVLILAIWRLVALMKSRVGTYPTLDVTWYTPLPMTLAILEIDLAAICASLPVFWPMLQHSMGAIFVMREVKVTTETIETHAEDDDCFETADPISLCHKTSTTMLNDMTSPAGPGANAPGQAGPEPSQKKETVIFGAYMQGKTTCDVEALKVG</sequence>
<dbReference type="EMBL" id="JMSE01000529">
    <property type="protein sequence ID" value="KDN69303.1"/>
    <property type="molecule type" value="Genomic_DNA"/>
</dbReference>
<dbReference type="InterPro" id="IPR052337">
    <property type="entry name" value="SAT4-like"/>
</dbReference>
<feature type="transmembrane region" description="Helical" evidence="7">
    <location>
        <begin position="201"/>
        <end position="223"/>
    </location>
</feature>
<reference evidence="10" key="1">
    <citation type="journal article" date="2014" name="Genome Announc.">
        <title>Draft genome sequence of Colletotrichum sublineola, a destructive pathogen of cultivated sorghum.</title>
        <authorList>
            <person name="Baroncelli R."/>
            <person name="Sanz-Martin J.M."/>
            <person name="Rech G.E."/>
            <person name="Sukno S.A."/>
            <person name="Thon M.R."/>
        </authorList>
    </citation>
    <scope>NUCLEOTIDE SEQUENCE [LARGE SCALE GENOMIC DNA]</scope>
    <source>
        <strain evidence="10">TX430BB</strain>
    </source>
</reference>
<comment type="similarity">
    <text evidence="5">Belongs to the SAT4 family.</text>
</comment>
<evidence type="ECO:0000256" key="7">
    <source>
        <dbReference type="SAM" id="Phobius"/>
    </source>
</evidence>
<dbReference type="eggNOG" id="ENOG502SNIC">
    <property type="taxonomic scope" value="Eukaryota"/>
</dbReference>
<evidence type="ECO:0000256" key="4">
    <source>
        <dbReference type="ARBA" id="ARBA00023136"/>
    </source>
</evidence>
<dbReference type="OMA" id="MPIFWPT"/>
<evidence type="ECO:0000256" key="6">
    <source>
        <dbReference type="SAM" id="MobiDB-lite"/>
    </source>
</evidence>